<protein>
    <submittedName>
        <fullName evidence="1">Uncharacterized protein</fullName>
    </submittedName>
</protein>
<evidence type="ECO:0000313" key="2">
    <source>
        <dbReference type="Proteomes" id="UP000775872"/>
    </source>
</evidence>
<name>A0A9N9WBK9_9HYPO</name>
<dbReference type="EMBL" id="CABFOC020000013">
    <property type="protein sequence ID" value="CAH0045691.1"/>
    <property type="molecule type" value="Genomic_DNA"/>
</dbReference>
<reference evidence="2" key="1">
    <citation type="submission" date="2019-06" db="EMBL/GenBank/DDBJ databases">
        <authorList>
            <person name="Broberg M."/>
        </authorList>
    </citation>
    <scope>NUCLEOTIDE SEQUENCE [LARGE SCALE GENOMIC DNA]</scope>
</reference>
<evidence type="ECO:0000313" key="1">
    <source>
        <dbReference type="EMBL" id="CAH0045691.1"/>
    </source>
</evidence>
<organism evidence="1 2">
    <name type="scientific">Clonostachys solani</name>
    <dbReference type="NCBI Taxonomy" id="160281"/>
    <lineage>
        <taxon>Eukaryota</taxon>
        <taxon>Fungi</taxon>
        <taxon>Dikarya</taxon>
        <taxon>Ascomycota</taxon>
        <taxon>Pezizomycotina</taxon>
        <taxon>Sordariomycetes</taxon>
        <taxon>Hypocreomycetidae</taxon>
        <taxon>Hypocreales</taxon>
        <taxon>Bionectriaceae</taxon>
        <taxon>Clonostachys</taxon>
    </lineage>
</organism>
<dbReference type="AlphaFoldDB" id="A0A9N9WBK9"/>
<gene>
    <name evidence="1" type="ORF">CSOL1703_00012319</name>
</gene>
<keyword evidence="2" id="KW-1185">Reference proteome</keyword>
<dbReference type="OrthoDB" id="5152803at2759"/>
<accession>A0A9N9WBK9</accession>
<proteinExistence type="predicted"/>
<reference evidence="1 2" key="2">
    <citation type="submission" date="2021-10" db="EMBL/GenBank/DDBJ databases">
        <authorList>
            <person name="Piombo E."/>
        </authorList>
    </citation>
    <scope>NUCLEOTIDE SEQUENCE [LARGE SCALE GENOMIC DNA]</scope>
</reference>
<sequence length="339" mass="38688">MADFIIHKTDPFYDPAVDYQPSPRPVDCTDISETVRCCNGKACGKIVGVTFLRADEFIKACQDGSLCTHHVKYVIFFGEKTRDGAYTAPVAFGGSLEDNVNEEVLATENQEKIFSALSSLWNLISTWDLKEPITLKIHGSYFRSNDKHLAELAPQKNIMRLAFEEAAFADPFEVLTIAKRLPELEKLRFQVRHMDKHMRNELVNDMRTWKTTLPKLNALTLVGDREPYSRGDERMLEDMREDGVDLLCRELRLLTQQDGKWLFSKVPGRGGIRFLDDPETEFFETTLPIKEEILPLAELFEGNWKSMDSLIRGGMKYGEGVDAVEICALRKSASWCYDL</sequence>
<dbReference type="Proteomes" id="UP000775872">
    <property type="component" value="Unassembled WGS sequence"/>
</dbReference>
<comment type="caution">
    <text evidence="1">The sequence shown here is derived from an EMBL/GenBank/DDBJ whole genome shotgun (WGS) entry which is preliminary data.</text>
</comment>